<dbReference type="EMBL" id="JAEINH010000006">
    <property type="protein sequence ID" value="MBI9115127.1"/>
    <property type="molecule type" value="Genomic_DNA"/>
</dbReference>
<protein>
    <submittedName>
        <fullName evidence="1">Uncharacterized protein</fullName>
    </submittedName>
</protein>
<proteinExistence type="predicted"/>
<gene>
    <name evidence="1" type="ORF">JAV76_08920</name>
</gene>
<sequence>MAGTVRLAECAAKEGVEFTVVGSRFDPVYTSETEFGPWTGAQAETFGFVGPMTDRDMQANGVVREDAETSAAPPREPVNEHLTDEDWAVIDECAESAEVKAVDALYGSGGPWEEQLAAVETTFLEHPDVQSAVDELGTCFESEGLTPDPELIGFPEGADTALISEEQVRMALTTVACKDKTGFTEKVAQVKADLQAPVIVTYLDELLAQRKAIDDGLAEARSLAAEVGRDDS</sequence>
<name>A0A934I8L1_9MICO</name>
<evidence type="ECO:0000313" key="2">
    <source>
        <dbReference type="Proteomes" id="UP000602087"/>
    </source>
</evidence>
<dbReference type="Proteomes" id="UP000602087">
    <property type="component" value="Unassembled WGS sequence"/>
</dbReference>
<dbReference type="RefSeq" id="WP_198733687.1">
    <property type="nucleotide sequence ID" value="NZ_JAEINH010000006.1"/>
</dbReference>
<reference evidence="1" key="1">
    <citation type="submission" date="2020-12" db="EMBL/GenBank/DDBJ databases">
        <title>Sanguibacter suaedae sp. nov., isolated from Suaeda aralocaspica.</title>
        <authorList>
            <person name="Ma Q."/>
        </authorList>
    </citation>
    <scope>NUCLEOTIDE SEQUENCE</scope>
    <source>
        <strain evidence="1">YZGR15</strain>
    </source>
</reference>
<comment type="caution">
    <text evidence="1">The sequence shown here is derived from an EMBL/GenBank/DDBJ whole genome shotgun (WGS) entry which is preliminary data.</text>
</comment>
<keyword evidence="2" id="KW-1185">Reference proteome</keyword>
<dbReference type="AlphaFoldDB" id="A0A934I8L1"/>
<accession>A0A934I8L1</accession>
<organism evidence="1 2">
    <name type="scientific">Sanguibacter suaedae</name>
    <dbReference type="NCBI Taxonomy" id="2795737"/>
    <lineage>
        <taxon>Bacteria</taxon>
        <taxon>Bacillati</taxon>
        <taxon>Actinomycetota</taxon>
        <taxon>Actinomycetes</taxon>
        <taxon>Micrococcales</taxon>
        <taxon>Sanguibacteraceae</taxon>
        <taxon>Sanguibacter</taxon>
    </lineage>
</organism>
<evidence type="ECO:0000313" key="1">
    <source>
        <dbReference type="EMBL" id="MBI9115127.1"/>
    </source>
</evidence>